<dbReference type="AlphaFoldDB" id="A0AAV7H995"/>
<evidence type="ECO:0000313" key="1">
    <source>
        <dbReference type="EMBL" id="KAH0464694.1"/>
    </source>
</evidence>
<proteinExistence type="predicted"/>
<dbReference type="PANTHER" id="PTHR36310">
    <property type="entry name" value="CYCLIN-DEPENDENT PROTEIN KINASE INHIBITOR SMR11"/>
    <property type="match status" value="1"/>
</dbReference>
<reference evidence="1 2" key="1">
    <citation type="journal article" date="2021" name="Hortic Res">
        <title>Chromosome-scale assembly of the Dendrobium chrysotoxum genome enhances the understanding of orchid evolution.</title>
        <authorList>
            <person name="Zhang Y."/>
            <person name="Zhang G.Q."/>
            <person name="Zhang D."/>
            <person name="Liu X.D."/>
            <person name="Xu X.Y."/>
            <person name="Sun W.H."/>
            <person name="Yu X."/>
            <person name="Zhu X."/>
            <person name="Wang Z.W."/>
            <person name="Zhao X."/>
            <person name="Zhong W.Y."/>
            <person name="Chen H."/>
            <person name="Yin W.L."/>
            <person name="Huang T."/>
            <person name="Niu S.C."/>
            <person name="Liu Z.J."/>
        </authorList>
    </citation>
    <scope>NUCLEOTIDE SEQUENCE [LARGE SCALE GENOMIC DNA]</scope>
    <source>
        <strain evidence="1">Lindl</strain>
    </source>
</reference>
<comment type="caution">
    <text evidence="1">The sequence shown here is derived from an EMBL/GenBank/DDBJ whole genome shotgun (WGS) entry which is preliminary data.</text>
</comment>
<name>A0AAV7H995_DENCH</name>
<protein>
    <submittedName>
        <fullName evidence="1">Uncharacterized protein</fullName>
    </submittedName>
</protein>
<organism evidence="1 2">
    <name type="scientific">Dendrobium chrysotoxum</name>
    <name type="common">Orchid</name>
    <dbReference type="NCBI Taxonomy" id="161865"/>
    <lineage>
        <taxon>Eukaryota</taxon>
        <taxon>Viridiplantae</taxon>
        <taxon>Streptophyta</taxon>
        <taxon>Embryophyta</taxon>
        <taxon>Tracheophyta</taxon>
        <taxon>Spermatophyta</taxon>
        <taxon>Magnoliopsida</taxon>
        <taxon>Liliopsida</taxon>
        <taxon>Asparagales</taxon>
        <taxon>Orchidaceae</taxon>
        <taxon>Epidendroideae</taxon>
        <taxon>Malaxideae</taxon>
        <taxon>Dendrobiinae</taxon>
        <taxon>Dendrobium</taxon>
    </lineage>
</organism>
<keyword evidence="2" id="KW-1185">Reference proteome</keyword>
<gene>
    <name evidence="1" type="ORF">IEQ34_004797</name>
</gene>
<sequence length="255" mass="28374">MTFEEGGKISADSCMEMAPLTGFEIIKDNIDFVSSKVSCLEETSVLEVKDSSCQASCLDKGVCCEFKDVLSLPPVNLSLFDSTTPFQNDGFTETSSSSSDQTEDDEMVLEIETPTKSIFDPFAPGTDDLMLAPKKKKLRNSHVPLRRRLDFDAGSESKENVEGDSVKDFDEEEQFFESVFNSLFEMIISIQLKEISAETMVTDSDFSDDCKTPLSLTLLSSITETCPPAPMRPTLILERQSHNLCRKLDFGNNFN</sequence>
<dbReference type="Proteomes" id="UP000775213">
    <property type="component" value="Unassembled WGS sequence"/>
</dbReference>
<dbReference type="EMBL" id="JAGFBR010000006">
    <property type="protein sequence ID" value="KAH0464694.1"/>
    <property type="molecule type" value="Genomic_DNA"/>
</dbReference>
<dbReference type="InterPro" id="IPR038971">
    <property type="entry name" value="SMR11/SMR16"/>
</dbReference>
<dbReference type="PANTHER" id="PTHR36310:SF1">
    <property type="entry name" value="CYCLIN-DEPENDENT PROTEIN KINASE INHIBITOR SMR11"/>
    <property type="match status" value="1"/>
</dbReference>
<evidence type="ECO:0000313" key="2">
    <source>
        <dbReference type="Proteomes" id="UP000775213"/>
    </source>
</evidence>
<accession>A0AAV7H995</accession>